<feature type="domain" description="Calx-beta" evidence="5">
    <location>
        <begin position="31"/>
        <end position="147"/>
    </location>
</feature>
<dbReference type="SUPFAM" id="SSF141072">
    <property type="entry name" value="CalX-like"/>
    <property type="match status" value="1"/>
</dbReference>
<dbReference type="AlphaFoldDB" id="A0AAW7JMB3"/>
<dbReference type="Proteomes" id="UP001167831">
    <property type="component" value="Unassembled WGS sequence"/>
</dbReference>
<dbReference type="RefSeq" id="WP_021992904.1">
    <property type="nucleotide sequence ID" value="NZ_CAUWBX010000004.1"/>
</dbReference>
<reference evidence="7" key="1">
    <citation type="submission" date="2023-06" db="EMBL/GenBank/DDBJ databases">
        <authorList>
            <person name="Zeman M."/>
            <person name="Kubasova T."/>
            <person name="Jahodarova E."/>
            <person name="Nykrynova M."/>
            <person name="Rychlik I."/>
        </authorList>
    </citation>
    <scope>NUCLEOTIDE SEQUENCE</scope>
    <source>
        <strain evidence="7">ET15</strain>
        <strain evidence="6">ET37</strain>
    </source>
</reference>
<keyword evidence="1 4" id="KW-0732">Signal</keyword>
<evidence type="ECO:0000256" key="4">
    <source>
        <dbReference type="SAM" id="SignalP"/>
    </source>
</evidence>
<dbReference type="Pfam" id="PF03160">
    <property type="entry name" value="Calx-beta"/>
    <property type="match status" value="1"/>
</dbReference>
<reference evidence="7" key="2">
    <citation type="submission" date="2023-08" db="EMBL/GenBank/DDBJ databases">
        <title>Identification and characterization of horizontal gene transfer across gut microbiota members of farm animals based on homology search.</title>
        <authorList>
            <person name="Schwarzerova J."/>
            <person name="Nykrynova M."/>
            <person name="Jureckova K."/>
            <person name="Cejkova D."/>
            <person name="Rychlik I."/>
        </authorList>
    </citation>
    <scope>NUCLEOTIDE SEQUENCE</scope>
    <source>
        <strain evidence="7">ET15</strain>
        <strain evidence="6">ET37</strain>
    </source>
</reference>
<evidence type="ECO:0000313" key="7">
    <source>
        <dbReference type="EMBL" id="MDN0026430.1"/>
    </source>
</evidence>
<dbReference type="InterPro" id="IPR003644">
    <property type="entry name" value="Calx_beta"/>
</dbReference>
<dbReference type="InterPro" id="IPR038081">
    <property type="entry name" value="CalX-like_sf"/>
</dbReference>
<evidence type="ECO:0000313" key="9">
    <source>
        <dbReference type="Proteomes" id="UP001168478"/>
    </source>
</evidence>
<evidence type="ECO:0000259" key="5">
    <source>
        <dbReference type="Pfam" id="PF03160"/>
    </source>
</evidence>
<dbReference type="Gene3D" id="2.60.40.2030">
    <property type="match status" value="1"/>
</dbReference>
<dbReference type="EMBL" id="JAUEIF010000022">
    <property type="protein sequence ID" value="MDN0026430.1"/>
    <property type="molecule type" value="Genomic_DNA"/>
</dbReference>
<dbReference type="Proteomes" id="UP001168478">
    <property type="component" value="Unassembled WGS sequence"/>
</dbReference>
<feature type="chain" id="PRO_5043958772" description="Calx-beta domain-containing protein" evidence="4">
    <location>
        <begin position="25"/>
        <end position="315"/>
    </location>
</feature>
<accession>A0AAW7JMB3</accession>
<sequence>MKHIKIYMLLAIALPFIWSCSDNGDDINTGQCTVGFASEEVEINEATSGYTNIPINVSGLRNGAVKIKIEAAPVGENGAVEGKHYFITDKTLNINADTLSTGTLNVEVKTLDDNVINDPRQFTLTIVSAKGAEIKTQKTTVTIKDNDGDTYLAFFGTWTLNAKKPVFDADGKQVPGQSQDVSFDVKISGTANENSADYESILTASCPSMFNLGSNVYLDCTWRFRYSYDKTLRVGTLGFICGEQIASYGTDYQWVWATDNGRQYTFNDVTTRWTVDEGKVLPDVIKFNEAQSLYLFQPGQGMWDVMYDITLTKKN</sequence>
<keyword evidence="2" id="KW-0677">Repeat</keyword>
<keyword evidence="3" id="KW-0106">Calcium</keyword>
<dbReference type="GO" id="GO:0016020">
    <property type="term" value="C:membrane"/>
    <property type="evidence" value="ECO:0007669"/>
    <property type="project" value="InterPro"/>
</dbReference>
<protein>
    <recommendedName>
        <fullName evidence="5">Calx-beta domain-containing protein</fullName>
    </recommendedName>
</protein>
<name>A0AAW7JMB3_9BACT</name>
<evidence type="ECO:0000256" key="1">
    <source>
        <dbReference type="ARBA" id="ARBA00022729"/>
    </source>
</evidence>
<dbReference type="GO" id="GO:0007154">
    <property type="term" value="P:cell communication"/>
    <property type="evidence" value="ECO:0007669"/>
    <property type="project" value="InterPro"/>
</dbReference>
<gene>
    <name evidence="6" type="ORF">QVN81_12900</name>
    <name evidence="7" type="ORF">QVN84_13045</name>
</gene>
<dbReference type="EMBL" id="JAUEIE010000027">
    <property type="protein sequence ID" value="MDN0023900.1"/>
    <property type="molecule type" value="Genomic_DNA"/>
</dbReference>
<proteinExistence type="predicted"/>
<feature type="signal peptide" evidence="4">
    <location>
        <begin position="1"/>
        <end position="24"/>
    </location>
</feature>
<evidence type="ECO:0000256" key="2">
    <source>
        <dbReference type="ARBA" id="ARBA00022737"/>
    </source>
</evidence>
<organism evidence="7 9">
    <name type="scientific">Leyella lascolaii</name>
    <dbReference type="NCBI Taxonomy" id="1776379"/>
    <lineage>
        <taxon>Bacteria</taxon>
        <taxon>Pseudomonadati</taxon>
        <taxon>Bacteroidota</taxon>
        <taxon>Bacteroidia</taxon>
        <taxon>Bacteroidales</taxon>
        <taxon>Prevotellaceae</taxon>
        <taxon>Leyella</taxon>
    </lineage>
</organism>
<evidence type="ECO:0000313" key="6">
    <source>
        <dbReference type="EMBL" id="MDN0023900.1"/>
    </source>
</evidence>
<keyword evidence="8" id="KW-1185">Reference proteome</keyword>
<evidence type="ECO:0000313" key="8">
    <source>
        <dbReference type="Proteomes" id="UP001167831"/>
    </source>
</evidence>
<evidence type="ECO:0000256" key="3">
    <source>
        <dbReference type="ARBA" id="ARBA00022837"/>
    </source>
</evidence>
<comment type="caution">
    <text evidence="7">The sequence shown here is derived from an EMBL/GenBank/DDBJ whole genome shotgun (WGS) entry which is preliminary data.</text>
</comment>